<dbReference type="EMBL" id="UINC01066057">
    <property type="protein sequence ID" value="SVB96368.1"/>
    <property type="molecule type" value="Genomic_DNA"/>
</dbReference>
<dbReference type="InterPro" id="IPR000917">
    <property type="entry name" value="Sulfatase_N"/>
</dbReference>
<accession>A0A382IA41</accession>
<proteinExistence type="predicted"/>
<evidence type="ECO:0000259" key="1">
    <source>
        <dbReference type="Pfam" id="PF00884"/>
    </source>
</evidence>
<feature type="non-terminal residue" evidence="2">
    <location>
        <position position="1"/>
    </location>
</feature>
<protein>
    <recommendedName>
        <fullName evidence="1">Sulfatase N-terminal domain-containing protein</fullName>
    </recommendedName>
</protein>
<dbReference type="PANTHER" id="PTHR43108">
    <property type="entry name" value="N-ACETYLGLUCOSAMINE-6-SULFATASE FAMILY MEMBER"/>
    <property type="match status" value="1"/>
</dbReference>
<dbReference type="InterPro" id="IPR017850">
    <property type="entry name" value="Alkaline_phosphatase_core_sf"/>
</dbReference>
<dbReference type="PANTHER" id="PTHR43108:SF8">
    <property type="entry name" value="SD21168P"/>
    <property type="match status" value="1"/>
</dbReference>
<organism evidence="2">
    <name type="scientific">marine metagenome</name>
    <dbReference type="NCBI Taxonomy" id="408172"/>
    <lineage>
        <taxon>unclassified sequences</taxon>
        <taxon>metagenomes</taxon>
        <taxon>ecological metagenomes</taxon>
    </lineage>
</organism>
<gene>
    <name evidence="2" type="ORF">METZ01_LOCUS249222</name>
</gene>
<dbReference type="AlphaFoldDB" id="A0A382IA41"/>
<dbReference type="Pfam" id="PF00884">
    <property type="entry name" value="Sulfatase"/>
    <property type="match status" value="1"/>
</dbReference>
<feature type="domain" description="Sulfatase N-terminal" evidence="1">
    <location>
        <begin position="25"/>
        <end position="101"/>
    </location>
</feature>
<name>A0A382IA41_9ZZZZ</name>
<reference evidence="2" key="1">
    <citation type="submission" date="2018-05" db="EMBL/GenBank/DDBJ databases">
        <authorList>
            <person name="Lanie J.A."/>
            <person name="Ng W.-L."/>
            <person name="Kazmierczak K.M."/>
            <person name="Andrzejewski T.M."/>
            <person name="Davidsen T.M."/>
            <person name="Wayne K.J."/>
            <person name="Tettelin H."/>
            <person name="Glass J.I."/>
            <person name="Rusch D."/>
            <person name="Podicherti R."/>
            <person name="Tsui H.-C.T."/>
            <person name="Winkler M.E."/>
        </authorList>
    </citation>
    <scope>NUCLEOTIDE SEQUENCE</scope>
</reference>
<dbReference type="Gene3D" id="3.40.720.10">
    <property type="entry name" value="Alkaline Phosphatase, subunit A"/>
    <property type="match status" value="1"/>
</dbReference>
<dbReference type="SUPFAM" id="SSF53649">
    <property type="entry name" value="Alkaline phosphatase-like"/>
    <property type="match status" value="1"/>
</dbReference>
<sequence length="168" mass="18465">TTDATSLDSVEVRQYRNVNRAYYQIVDEMIGELVALVDEETYVFVLSDHGFELQEEPNYFHHKTGPPGLLAMIGPAIVKQTSGQVPAHIFDIAPTLLYALGLPVAEDMSGRVLVDGFSAAFKERYAVEKIASYDELRSGRHQGGQMQVASDGASQSAVQRLKALGYIE</sequence>
<evidence type="ECO:0000313" key="2">
    <source>
        <dbReference type="EMBL" id="SVB96368.1"/>
    </source>
</evidence>